<keyword evidence="2" id="KW-1185">Reference proteome</keyword>
<reference evidence="1 2" key="1">
    <citation type="submission" date="2019-02" db="EMBL/GenBank/DDBJ databases">
        <title>Deep-cultivation of Planctomycetes and their phenomic and genomic characterization uncovers novel biology.</title>
        <authorList>
            <person name="Wiegand S."/>
            <person name="Jogler M."/>
            <person name="Boedeker C."/>
            <person name="Pinto D."/>
            <person name="Vollmers J."/>
            <person name="Rivas-Marin E."/>
            <person name="Kohn T."/>
            <person name="Peeters S.H."/>
            <person name="Heuer A."/>
            <person name="Rast P."/>
            <person name="Oberbeckmann S."/>
            <person name="Bunk B."/>
            <person name="Jeske O."/>
            <person name="Meyerdierks A."/>
            <person name="Storesund J.E."/>
            <person name="Kallscheuer N."/>
            <person name="Luecker S."/>
            <person name="Lage O.M."/>
            <person name="Pohl T."/>
            <person name="Merkel B.J."/>
            <person name="Hornburger P."/>
            <person name="Mueller R.-W."/>
            <person name="Bruemmer F."/>
            <person name="Labrenz M."/>
            <person name="Spormann A.M."/>
            <person name="Op den Camp H."/>
            <person name="Overmann J."/>
            <person name="Amann R."/>
            <person name="Jetten M.S.M."/>
            <person name="Mascher T."/>
            <person name="Medema M.H."/>
            <person name="Devos D.P."/>
            <person name="Kaster A.-K."/>
            <person name="Ovreas L."/>
            <person name="Rohde M."/>
            <person name="Galperin M.Y."/>
            <person name="Jogler C."/>
        </authorList>
    </citation>
    <scope>NUCLEOTIDE SEQUENCE [LARGE SCALE GENOMIC DNA]</scope>
    <source>
        <strain evidence="1 2">Poly30</strain>
    </source>
</reference>
<sequence>MAVTLPIKTQGAPLAFGAAARSARALVLSPSLLLLPLAVMGGLAGCSKPGDTVAITSTRLATRPSHTPREGLTLMERAYGKEAVARERMRSGGNRPGLPPSAAGQNPLLYDVPEGWEELPRAQFRDINLRLVRDPSAEMVLTFLANDGGGLVPNIDRWRGQVGLGPMTDADIAALTTRTVFGREATYVELLGSYQGMSGPRIDDGGLFGAIFSQGGGTLFVKMTGSREVLEAERESFHSFLDSLAVNMNMGAPAAQPAQGGAGARTSPLEWGAIAGWTEEASTSQFREVTFRRPTAEGGSIEMYVSTAMGNALDNITRWAGQIGQPPLDEAALAKLERVDMLGRSGYVYEATGALSGMGGGPGKPGQAILAALVESGGQIVTVKMTGPAAEVEAARSDFMTLVGSLRARQSPR</sequence>
<dbReference type="EMBL" id="CP036434">
    <property type="protein sequence ID" value="QDV07127.1"/>
    <property type="molecule type" value="Genomic_DNA"/>
</dbReference>
<protein>
    <submittedName>
        <fullName evidence="1">Uncharacterized protein</fullName>
    </submittedName>
</protein>
<accession>A0A518ESQ2</accession>
<dbReference type="AlphaFoldDB" id="A0A518ESQ2"/>
<gene>
    <name evidence="1" type="ORF">Poly30_26460</name>
</gene>
<evidence type="ECO:0000313" key="1">
    <source>
        <dbReference type="EMBL" id="QDV07127.1"/>
    </source>
</evidence>
<proteinExistence type="predicted"/>
<organism evidence="1 2">
    <name type="scientific">Saltatorellus ferox</name>
    <dbReference type="NCBI Taxonomy" id="2528018"/>
    <lineage>
        <taxon>Bacteria</taxon>
        <taxon>Pseudomonadati</taxon>
        <taxon>Planctomycetota</taxon>
        <taxon>Planctomycetia</taxon>
        <taxon>Planctomycetia incertae sedis</taxon>
        <taxon>Saltatorellus</taxon>
    </lineage>
</organism>
<dbReference type="Proteomes" id="UP000320390">
    <property type="component" value="Chromosome"/>
</dbReference>
<name>A0A518ESQ2_9BACT</name>
<evidence type="ECO:0000313" key="2">
    <source>
        <dbReference type="Proteomes" id="UP000320390"/>
    </source>
</evidence>